<feature type="transmembrane region" description="Helical" evidence="6">
    <location>
        <begin position="21"/>
        <end position="39"/>
    </location>
</feature>
<proteinExistence type="predicted"/>
<accession>A0A3E2H761</accession>
<evidence type="ECO:0000256" key="5">
    <source>
        <dbReference type="SAM" id="MobiDB-lite"/>
    </source>
</evidence>
<keyword evidence="4 6" id="KW-0472">Membrane</keyword>
<comment type="caution">
    <text evidence="8">The sequence shown here is derived from an EMBL/GenBank/DDBJ whole genome shotgun (WGS) entry which is preliminary data.</text>
</comment>
<dbReference type="GO" id="GO:0016020">
    <property type="term" value="C:membrane"/>
    <property type="evidence" value="ECO:0007669"/>
    <property type="project" value="UniProtKB-SubCell"/>
</dbReference>
<feature type="non-terminal residue" evidence="8">
    <location>
        <position position="1"/>
    </location>
</feature>
<sequence>MASSDIITLPKWTYALRGLQIFFSIVVLGLSAYGVYWLHFSSWGFAIFTCIATWIMLTYILVVNLVESSRGAYNYWAVLALEVVSVIFWLSAMAALAATRATFTVPTTINECVHTDNGGVCDKKRDVSGNLYKRAYVATDSYLDMMSAAAGISAIEMILFIVTLVVFSINLHRHRTSHSALPTNDKVDHEMQPQSYNPTSEYQSQYPQQYAQVYTPAYSGQQYVVQQQQYYDPPVHQ</sequence>
<evidence type="ECO:0000256" key="1">
    <source>
        <dbReference type="ARBA" id="ARBA00004141"/>
    </source>
</evidence>
<dbReference type="OrthoDB" id="5325022at2759"/>
<protein>
    <recommendedName>
        <fullName evidence="7">MARVEL domain-containing protein</fullName>
    </recommendedName>
</protein>
<evidence type="ECO:0000313" key="8">
    <source>
        <dbReference type="EMBL" id="RFU29214.1"/>
    </source>
</evidence>
<dbReference type="Proteomes" id="UP000258309">
    <property type="component" value="Unassembled WGS sequence"/>
</dbReference>
<dbReference type="PANTHER" id="PTHR37451:SF4">
    <property type="entry name" value="MARVEL DOMAIN-CONTAINING PROTEIN"/>
    <property type="match status" value="1"/>
</dbReference>
<reference evidence="8 9" key="1">
    <citation type="submission" date="2018-05" db="EMBL/GenBank/DDBJ databases">
        <title>Draft genome sequence of Scytalidium lignicola DSM 105466, a ubiquitous saprotrophic fungus.</title>
        <authorList>
            <person name="Buettner E."/>
            <person name="Gebauer A.M."/>
            <person name="Hofrichter M."/>
            <person name="Liers C."/>
            <person name="Kellner H."/>
        </authorList>
    </citation>
    <scope>NUCLEOTIDE SEQUENCE [LARGE SCALE GENOMIC DNA]</scope>
    <source>
        <strain evidence="8 9">DSM 105466</strain>
    </source>
</reference>
<feature type="transmembrane region" description="Helical" evidence="6">
    <location>
        <begin position="45"/>
        <end position="66"/>
    </location>
</feature>
<evidence type="ECO:0000256" key="2">
    <source>
        <dbReference type="ARBA" id="ARBA00022692"/>
    </source>
</evidence>
<feature type="domain" description="MARVEL" evidence="7">
    <location>
        <begin position="13"/>
        <end position="165"/>
    </location>
</feature>
<organism evidence="8 9">
    <name type="scientific">Scytalidium lignicola</name>
    <name type="common">Hyphomycete</name>
    <dbReference type="NCBI Taxonomy" id="5539"/>
    <lineage>
        <taxon>Eukaryota</taxon>
        <taxon>Fungi</taxon>
        <taxon>Dikarya</taxon>
        <taxon>Ascomycota</taxon>
        <taxon>Pezizomycotina</taxon>
        <taxon>Leotiomycetes</taxon>
        <taxon>Leotiomycetes incertae sedis</taxon>
        <taxon>Scytalidium</taxon>
    </lineage>
</organism>
<dbReference type="OMA" id="GAFNWIA"/>
<gene>
    <name evidence="8" type="ORF">B7463_g7115</name>
</gene>
<evidence type="ECO:0000259" key="7">
    <source>
        <dbReference type="Pfam" id="PF01284"/>
    </source>
</evidence>
<dbReference type="InterPro" id="IPR008253">
    <property type="entry name" value="Marvel"/>
</dbReference>
<keyword evidence="9" id="KW-1185">Reference proteome</keyword>
<feature type="compositionally biased region" description="Polar residues" evidence="5">
    <location>
        <begin position="192"/>
        <end position="202"/>
    </location>
</feature>
<dbReference type="PANTHER" id="PTHR37451">
    <property type="entry name" value="MARVEL DOMAIN"/>
    <property type="match status" value="1"/>
</dbReference>
<name>A0A3E2H761_SCYLI</name>
<keyword evidence="3 6" id="KW-1133">Transmembrane helix</keyword>
<comment type="subcellular location">
    <subcellularLocation>
        <location evidence="1">Membrane</location>
        <topology evidence="1">Multi-pass membrane protein</topology>
    </subcellularLocation>
</comment>
<feature type="non-terminal residue" evidence="8">
    <location>
        <position position="237"/>
    </location>
</feature>
<feature type="transmembrane region" description="Helical" evidence="6">
    <location>
        <begin position="148"/>
        <end position="169"/>
    </location>
</feature>
<keyword evidence="2 6" id="KW-0812">Transmembrane</keyword>
<dbReference type="EMBL" id="NCSJ02000136">
    <property type="protein sequence ID" value="RFU29214.1"/>
    <property type="molecule type" value="Genomic_DNA"/>
</dbReference>
<dbReference type="Pfam" id="PF01284">
    <property type="entry name" value="MARVEL"/>
    <property type="match status" value="1"/>
</dbReference>
<evidence type="ECO:0000313" key="9">
    <source>
        <dbReference type="Proteomes" id="UP000258309"/>
    </source>
</evidence>
<evidence type="ECO:0000256" key="4">
    <source>
        <dbReference type="ARBA" id="ARBA00023136"/>
    </source>
</evidence>
<evidence type="ECO:0000256" key="6">
    <source>
        <dbReference type="SAM" id="Phobius"/>
    </source>
</evidence>
<dbReference type="AlphaFoldDB" id="A0A3E2H761"/>
<evidence type="ECO:0000256" key="3">
    <source>
        <dbReference type="ARBA" id="ARBA00022989"/>
    </source>
</evidence>
<feature type="transmembrane region" description="Helical" evidence="6">
    <location>
        <begin position="73"/>
        <end position="98"/>
    </location>
</feature>
<feature type="region of interest" description="Disordered" evidence="5">
    <location>
        <begin position="179"/>
        <end position="202"/>
    </location>
</feature>